<protein>
    <submittedName>
        <fullName evidence="1">Uncharacterized protein</fullName>
    </submittedName>
</protein>
<proteinExistence type="predicted"/>
<evidence type="ECO:0000313" key="1">
    <source>
        <dbReference type="EMBL" id="CAH1793321.1"/>
    </source>
</evidence>
<accession>A0A8S4PJK0</accession>
<evidence type="ECO:0000313" key="2">
    <source>
        <dbReference type="Proteomes" id="UP000749559"/>
    </source>
</evidence>
<dbReference type="EMBL" id="CAIIXF020000009">
    <property type="protein sequence ID" value="CAH1793321.1"/>
    <property type="molecule type" value="Genomic_DNA"/>
</dbReference>
<comment type="caution">
    <text evidence="1">The sequence shown here is derived from an EMBL/GenBank/DDBJ whole genome shotgun (WGS) entry which is preliminary data.</text>
</comment>
<name>A0A8S4PJK0_OWEFU</name>
<dbReference type="AlphaFoldDB" id="A0A8S4PJK0"/>
<gene>
    <name evidence="1" type="ORF">OFUS_LOCUS18185</name>
</gene>
<keyword evidence="2" id="KW-1185">Reference proteome</keyword>
<reference evidence="1" key="1">
    <citation type="submission" date="2022-03" db="EMBL/GenBank/DDBJ databases">
        <authorList>
            <person name="Martin C."/>
        </authorList>
    </citation>
    <scope>NUCLEOTIDE SEQUENCE</scope>
</reference>
<feature type="non-terminal residue" evidence="1">
    <location>
        <position position="1"/>
    </location>
</feature>
<sequence length="149" mass="15984">VVSHTALIAPSIMSLANSRCLSVEAPSRCNNLYQGKSGCSISPHRAVDKAVSNSFSVSSSSGTGVVEASKGSRKLKLAALSRRLLLPGLVTSLRAGYRTRIGVPLKKLWMYASSANVRIASFTESIPKSMEFSRNTTGFRMEVANFLET</sequence>
<dbReference type="Proteomes" id="UP000749559">
    <property type="component" value="Unassembled WGS sequence"/>
</dbReference>
<organism evidence="1 2">
    <name type="scientific">Owenia fusiformis</name>
    <name type="common">Polychaete worm</name>
    <dbReference type="NCBI Taxonomy" id="6347"/>
    <lineage>
        <taxon>Eukaryota</taxon>
        <taxon>Metazoa</taxon>
        <taxon>Spiralia</taxon>
        <taxon>Lophotrochozoa</taxon>
        <taxon>Annelida</taxon>
        <taxon>Polychaeta</taxon>
        <taxon>Sedentaria</taxon>
        <taxon>Canalipalpata</taxon>
        <taxon>Sabellida</taxon>
        <taxon>Oweniida</taxon>
        <taxon>Oweniidae</taxon>
        <taxon>Owenia</taxon>
    </lineage>
</organism>